<name>A0AAV2D4C5_9ROSI</name>
<sequence>MKGNSAEQLQSLDPFAKCSCRKFSTSCPQVSAVILRSLIAFPHRFHLQDTVEKASSDLALILSCVACRVPLLFVAGYCNWIAEWIFSWVPRFWGNGMKGNSAEQLQSLDPFAKCSCRKFSTSCPQVSAVILRSLITFPHRFHLQDTVEKNDPLSPVKGGWLV</sequence>
<accession>A0AAV2D4C5</accession>
<dbReference type="AlphaFoldDB" id="A0AAV2D4C5"/>
<reference evidence="1 2" key="1">
    <citation type="submission" date="2024-04" db="EMBL/GenBank/DDBJ databases">
        <authorList>
            <person name="Fracassetti M."/>
        </authorList>
    </citation>
    <scope>NUCLEOTIDE SEQUENCE [LARGE SCALE GENOMIC DNA]</scope>
</reference>
<evidence type="ECO:0000313" key="1">
    <source>
        <dbReference type="EMBL" id="CAL1367049.1"/>
    </source>
</evidence>
<evidence type="ECO:0000313" key="2">
    <source>
        <dbReference type="Proteomes" id="UP001497516"/>
    </source>
</evidence>
<protein>
    <submittedName>
        <fullName evidence="1">Uncharacterized protein</fullName>
    </submittedName>
</protein>
<proteinExistence type="predicted"/>
<dbReference type="Proteomes" id="UP001497516">
    <property type="component" value="Chromosome 2"/>
</dbReference>
<keyword evidence="2" id="KW-1185">Reference proteome</keyword>
<dbReference type="EMBL" id="OZ034815">
    <property type="protein sequence ID" value="CAL1367049.1"/>
    <property type="molecule type" value="Genomic_DNA"/>
</dbReference>
<gene>
    <name evidence="1" type="ORF">LTRI10_LOCUS10920</name>
</gene>
<organism evidence="1 2">
    <name type="scientific">Linum trigynum</name>
    <dbReference type="NCBI Taxonomy" id="586398"/>
    <lineage>
        <taxon>Eukaryota</taxon>
        <taxon>Viridiplantae</taxon>
        <taxon>Streptophyta</taxon>
        <taxon>Embryophyta</taxon>
        <taxon>Tracheophyta</taxon>
        <taxon>Spermatophyta</taxon>
        <taxon>Magnoliopsida</taxon>
        <taxon>eudicotyledons</taxon>
        <taxon>Gunneridae</taxon>
        <taxon>Pentapetalae</taxon>
        <taxon>rosids</taxon>
        <taxon>fabids</taxon>
        <taxon>Malpighiales</taxon>
        <taxon>Linaceae</taxon>
        <taxon>Linum</taxon>
    </lineage>
</organism>